<keyword evidence="2" id="KW-1185">Reference proteome</keyword>
<dbReference type="EMBL" id="BLLF01000210">
    <property type="protein sequence ID" value="GFH09111.1"/>
    <property type="molecule type" value="Genomic_DNA"/>
</dbReference>
<organism evidence="1 2">
    <name type="scientific">Haematococcus lacustris</name>
    <name type="common">Green alga</name>
    <name type="synonym">Haematococcus pluvialis</name>
    <dbReference type="NCBI Taxonomy" id="44745"/>
    <lineage>
        <taxon>Eukaryota</taxon>
        <taxon>Viridiplantae</taxon>
        <taxon>Chlorophyta</taxon>
        <taxon>core chlorophytes</taxon>
        <taxon>Chlorophyceae</taxon>
        <taxon>CS clade</taxon>
        <taxon>Chlamydomonadales</taxon>
        <taxon>Haematococcaceae</taxon>
        <taxon>Haematococcus</taxon>
    </lineage>
</organism>
<name>A0A699YI11_HAELA</name>
<dbReference type="Proteomes" id="UP000485058">
    <property type="component" value="Unassembled WGS sequence"/>
</dbReference>
<proteinExistence type="predicted"/>
<evidence type="ECO:0000313" key="1">
    <source>
        <dbReference type="EMBL" id="GFH09111.1"/>
    </source>
</evidence>
<protein>
    <submittedName>
        <fullName evidence="1">Uncharacterized protein</fullName>
    </submittedName>
</protein>
<dbReference type="AlphaFoldDB" id="A0A699YI11"/>
<reference evidence="1 2" key="1">
    <citation type="submission" date="2020-02" db="EMBL/GenBank/DDBJ databases">
        <title>Draft genome sequence of Haematococcus lacustris strain NIES-144.</title>
        <authorList>
            <person name="Morimoto D."/>
            <person name="Nakagawa S."/>
            <person name="Yoshida T."/>
            <person name="Sawayama S."/>
        </authorList>
    </citation>
    <scope>NUCLEOTIDE SEQUENCE [LARGE SCALE GENOMIC DNA]</scope>
    <source>
        <strain evidence="1 2">NIES-144</strain>
    </source>
</reference>
<gene>
    <name evidence="1" type="ORF">HaLaN_04198</name>
</gene>
<evidence type="ECO:0000313" key="2">
    <source>
        <dbReference type="Proteomes" id="UP000485058"/>
    </source>
</evidence>
<comment type="caution">
    <text evidence="1">The sequence shown here is derived from an EMBL/GenBank/DDBJ whole genome shotgun (WGS) entry which is preliminary data.</text>
</comment>
<sequence>MAVEVMMGENERDVRGQDSLVLSRLLPDGSPGGNCNLKASAMRTVRSYQLMQEQVGKELAEVYWAPGNGAAFLDLVQQLTGTPLAADAWIKHLEQPLEQLLEQERAAYAEAVAAGPRLKPGEEPDIGMRVLLVHGDEVIADSADAGLAAAVAKFKAWVRATFFPVETAAAT</sequence>
<accession>A0A699YI11</accession>